<dbReference type="SUPFAM" id="SSF53474">
    <property type="entry name" value="alpha/beta-Hydrolases"/>
    <property type="match status" value="1"/>
</dbReference>
<dbReference type="InParanoid" id="A0A084QV06"/>
<dbReference type="PROSITE" id="PS50088">
    <property type="entry name" value="ANK_REPEAT"/>
    <property type="match status" value="2"/>
</dbReference>
<dbReference type="InterPro" id="IPR002110">
    <property type="entry name" value="Ankyrin_rpt"/>
</dbReference>
<dbReference type="Proteomes" id="UP000028524">
    <property type="component" value="Unassembled WGS sequence"/>
</dbReference>
<feature type="repeat" description="ANK" evidence="3">
    <location>
        <begin position="1010"/>
        <end position="1042"/>
    </location>
</feature>
<organism evidence="6 7">
    <name type="scientific">Stachybotrys chlorohalonatus (strain IBT 40285)</name>
    <dbReference type="NCBI Taxonomy" id="1283841"/>
    <lineage>
        <taxon>Eukaryota</taxon>
        <taxon>Fungi</taxon>
        <taxon>Dikarya</taxon>
        <taxon>Ascomycota</taxon>
        <taxon>Pezizomycotina</taxon>
        <taxon>Sordariomycetes</taxon>
        <taxon>Hypocreomycetidae</taxon>
        <taxon>Hypocreales</taxon>
        <taxon>Stachybotryaceae</taxon>
        <taxon>Stachybotrys</taxon>
    </lineage>
</organism>
<dbReference type="PANTHER" id="PTHR24198">
    <property type="entry name" value="ANKYRIN REPEAT AND PROTEIN KINASE DOMAIN-CONTAINING PROTEIN"/>
    <property type="match status" value="1"/>
</dbReference>
<dbReference type="InterPro" id="IPR056884">
    <property type="entry name" value="NPHP3-like_N"/>
</dbReference>
<dbReference type="Gene3D" id="3.40.50.1820">
    <property type="entry name" value="alpha/beta hydrolase"/>
    <property type="match status" value="1"/>
</dbReference>
<feature type="compositionally biased region" description="Pro residues" evidence="4">
    <location>
        <begin position="276"/>
        <end position="288"/>
    </location>
</feature>
<keyword evidence="1" id="KW-0677">Repeat</keyword>
<dbReference type="OMA" id="TTWHDES"/>
<evidence type="ECO:0000256" key="2">
    <source>
        <dbReference type="ARBA" id="ARBA00023043"/>
    </source>
</evidence>
<feature type="region of interest" description="Disordered" evidence="4">
    <location>
        <begin position="275"/>
        <end position="319"/>
    </location>
</feature>
<sequence length="1900" mass="210680">MFSYGLEVVAVPESPQFVNLICVHGYGREPDTTWHDDETGKTWITDDAFLNHIGSHVRVLTFRYNSSVAANLSAASIAFHAADLLSSAEAAIEKCPGRPLVFLAHGFGGLIVKKAIILSTPLNFPRLFKAVAGVIFLGTPHTATRSDALLHAVRENSAAVQGGDLTHFDGEFRSYAVAASRVNERFPKYCPGLLLLSYWEQQSTKIYLQNAEPRETVIVSQDCSDKLPANVDVIVDCDHADLARFSDAYDPRFLTFASNFNRMLAAIRDKSVQLPLGPPSPSIKPPTPAASSTSEVKSSSKGKSQRNPKSKPDDGFLEKVEKTVTRHHEWLSRERLHEEERIQERFLASLDGWSEMNLGANVRPEPGTCQWFKTDTGFTSWLSNPDCANLIYHAPGGRGKTFLAAAITAHLRKVRPDDLTLSFFCTRGDAQPAVWDYFTQALLRERRGWFSHIKLTYRDRDRGSPALKRWEAVDLWTSFRRSCAPVTIYLIVDGLDQAGYIYLQQFIDSVEQIQAANMAPQGPVIYEPGVRHLPPTNLKVLFTCYMARDVNMSLNQELIRPIATQAIKDDIDKFVDAKLNKISKRYQQAQLAEFGTIIKQESQGFWIYADCAIAELDKAPYLKPSFVDGNPVELDQWYDVILRGATESVKDPTYLCALIDLLSSHSLGPMLEISELEDALEWPSNQEGHGTVEQLLLGVLGDFICLADGGGLSFSHTSAGLYLSQRLTAHQRATNMACLCIEYLLRGHFRESTLSDSDLDLRPSPNHDRPWKKHSFYSYASSCWVRYVALLDHIDTRLELLLKEFLSGNCPQYNTWVEASTRFRHHSIPSLSPNDSPLLPLLYAGASGFFHQYFPVPGHSSTQKDWLRWTRINTANAIGDVLGTRHEEPSFPVPDWASFSHGGDSGLVIAASTGKLSMVKYMLEWEVDANHRGEDGMTALKSCIVSQPPGKPPGREELWIAAELLAHGADPNVCDEYGVTPFLAICHAGNLPMAEIFLSAGAKMAVADLRGHDALFCACVSGNPELITELVYRGADVDIARPLGGSLLIDAVNDDDLAMFRALLPASRDINRMQEGLGALHLAATTPERHEFLLDLLERPDLDLDARTTRTALEVAIAKDNHQAANLLLQAGATTCRLPGSTASPLIQAIQQSNVVITELLLAHHVPVNEFCPAHVYNTALAAAVALKQKHIVSLLLQHGGDPTVEDGHNVPGPLLLALAATPVDKSILAMLLDAPVPADVNFIPPRECHALVKACEQDDEDIVRVLLEHGADTRLWTRPGQLESPVIIAAEAGRLNILEVLLDHESELLDAYFETGPVYQSPLQAACASMRTEAARLLLSRGAKVDRLSFHWEESALFCAMNCDDLDIVQKILAAAPDMVDVPTLTGNTPLSWACQSGNVAMVKLLLDAGASFHPSAVPARNCVFESLFSGKHRKAPDILELLMQRGLDLNGFVTINKLSILGAAVERGTVDHVKWLLAKGADPLRCHQSFDSSGTWINALIWSVRVGDLEKAELLWEPSWGLRCHLTDTDPYGENLLHAALSPRAASNRAVAWIVAKCDEVEAGTGHDVLSELMAQKSVFASTPVDYAMDYLYVADEAATTADQIILSQLEQILRCERTWSLHRHLLYDIAVSLSRRKTHYEDVEDLLSAAISKPTVRYDPFAQPIVVARTHNCGLCGGLVSKVCYLCTMCHEVRCWDCGYASGGLGFHTHFWLEVPLVVGYDLNSAHFQEMLERVHHDLSTPPRENSVIKEATESNSAPPSLRPAEEVVHEIHSGLQLATLHAFNLLAVRKSALTPYLPLSSFTEKLISPFADVIAARRKHLERRNLWFESSVWRCDEEAVYFSRGLRMAYVDEDLVRKDMIVTGVRDLFKREDEEDRNCYDTRILKQMHRRWCISS</sequence>
<evidence type="ECO:0000256" key="1">
    <source>
        <dbReference type="ARBA" id="ARBA00022737"/>
    </source>
</evidence>
<feature type="compositionally biased region" description="Basic and acidic residues" evidence="4">
    <location>
        <begin position="310"/>
        <end position="319"/>
    </location>
</feature>
<dbReference type="Pfam" id="PF24883">
    <property type="entry name" value="NPHP3_N"/>
    <property type="match status" value="1"/>
</dbReference>
<protein>
    <recommendedName>
        <fullName evidence="5">Nephrocystin 3-like N-terminal domain-containing protein</fullName>
    </recommendedName>
</protein>
<dbReference type="Gene3D" id="1.25.40.20">
    <property type="entry name" value="Ankyrin repeat-containing domain"/>
    <property type="match status" value="2"/>
</dbReference>
<dbReference type="HOGENOM" id="CLU_002342_0_0_1"/>
<keyword evidence="2 3" id="KW-0040">ANK repeat</keyword>
<dbReference type="InterPro" id="IPR036770">
    <property type="entry name" value="Ankyrin_rpt-contain_sf"/>
</dbReference>
<dbReference type="PROSITE" id="PS50297">
    <property type="entry name" value="ANK_REP_REGION"/>
    <property type="match status" value="1"/>
</dbReference>
<evidence type="ECO:0000313" key="6">
    <source>
        <dbReference type="EMBL" id="KFA67791.1"/>
    </source>
</evidence>
<evidence type="ECO:0000259" key="5">
    <source>
        <dbReference type="Pfam" id="PF24883"/>
    </source>
</evidence>
<name>A0A084QV06_STAC4</name>
<evidence type="ECO:0000313" key="7">
    <source>
        <dbReference type="Proteomes" id="UP000028524"/>
    </source>
</evidence>
<dbReference type="InterPro" id="IPR029058">
    <property type="entry name" value="AB_hydrolase_fold"/>
</dbReference>
<dbReference type="Pfam" id="PF12796">
    <property type="entry name" value="Ank_2"/>
    <property type="match status" value="3"/>
</dbReference>
<keyword evidence="7" id="KW-1185">Reference proteome</keyword>
<feature type="domain" description="Nephrocystin 3-like N-terminal" evidence="5">
    <location>
        <begin position="367"/>
        <end position="510"/>
    </location>
</feature>
<dbReference type="SUPFAM" id="SSF48403">
    <property type="entry name" value="Ankyrin repeat"/>
    <property type="match status" value="2"/>
</dbReference>
<dbReference type="PANTHER" id="PTHR24198:SF165">
    <property type="entry name" value="ANKYRIN REPEAT-CONTAINING PROTEIN-RELATED"/>
    <property type="match status" value="1"/>
</dbReference>
<gene>
    <name evidence="6" type="ORF">S40285_04494</name>
</gene>
<feature type="repeat" description="ANK" evidence="3">
    <location>
        <begin position="1387"/>
        <end position="1419"/>
    </location>
</feature>
<dbReference type="STRING" id="1283841.A0A084QV06"/>
<accession>A0A084QV06</accession>
<dbReference type="OrthoDB" id="823504at2759"/>
<dbReference type="EMBL" id="KL660107">
    <property type="protein sequence ID" value="KFA67791.1"/>
    <property type="molecule type" value="Genomic_DNA"/>
</dbReference>
<evidence type="ECO:0000256" key="3">
    <source>
        <dbReference type="PROSITE-ProRule" id="PRU00023"/>
    </source>
</evidence>
<feature type="compositionally biased region" description="Low complexity" evidence="4">
    <location>
        <begin position="289"/>
        <end position="302"/>
    </location>
</feature>
<reference evidence="6 7" key="1">
    <citation type="journal article" date="2014" name="BMC Genomics">
        <title>Comparative genome sequencing reveals chemotype-specific gene clusters in the toxigenic black mold Stachybotrys.</title>
        <authorList>
            <person name="Semeiks J."/>
            <person name="Borek D."/>
            <person name="Otwinowski Z."/>
            <person name="Grishin N.V."/>
        </authorList>
    </citation>
    <scope>NUCLEOTIDE SEQUENCE [LARGE SCALE GENOMIC DNA]</scope>
    <source>
        <strain evidence="6 7">IBT 40285</strain>
    </source>
</reference>
<dbReference type="SMART" id="SM00248">
    <property type="entry name" value="ANK"/>
    <property type="match status" value="15"/>
</dbReference>
<proteinExistence type="predicted"/>
<evidence type="ECO:0000256" key="4">
    <source>
        <dbReference type="SAM" id="MobiDB-lite"/>
    </source>
</evidence>